<dbReference type="AlphaFoldDB" id="A0A8S2TM50"/>
<dbReference type="Proteomes" id="UP000677228">
    <property type="component" value="Unassembled WGS sequence"/>
</dbReference>
<feature type="transmembrane region" description="Helical" evidence="2">
    <location>
        <begin position="127"/>
        <end position="148"/>
    </location>
</feature>
<feature type="transmembrane region" description="Helical" evidence="2">
    <location>
        <begin position="49"/>
        <end position="68"/>
    </location>
</feature>
<organism evidence="5 6">
    <name type="scientific">Didymodactylos carnosus</name>
    <dbReference type="NCBI Taxonomy" id="1234261"/>
    <lineage>
        <taxon>Eukaryota</taxon>
        <taxon>Metazoa</taxon>
        <taxon>Spiralia</taxon>
        <taxon>Gnathifera</taxon>
        <taxon>Rotifera</taxon>
        <taxon>Eurotatoria</taxon>
        <taxon>Bdelloidea</taxon>
        <taxon>Philodinida</taxon>
        <taxon>Philodinidae</taxon>
        <taxon>Didymodactylos</taxon>
    </lineage>
</organism>
<dbReference type="EMBL" id="CAJNOK010034828">
    <property type="protein sequence ID" value="CAF1507819.1"/>
    <property type="molecule type" value="Genomic_DNA"/>
</dbReference>
<accession>A0A8S2TM50</accession>
<evidence type="ECO:0000256" key="2">
    <source>
        <dbReference type="SAM" id="Phobius"/>
    </source>
</evidence>
<keyword evidence="2" id="KW-1133">Transmembrane helix</keyword>
<dbReference type="PANTHER" id="PTHR39299">
    <property type="entry name" value="TRANSMEMBRANE PROTEIN"/>
    <property type="match status" value="1"/>
</dbReference>
<keyword evidence="2" id="KW-0472">Membrane</keyword>
<feature type="domain" description="DUF7789" evidence="3">
    <location>
        <begin position="126"/>
        <end position="205"/>
    </location>
</feature>
<name>A0A8S2TM50_9BILA</name>
<dbReference type="Pfam" id="PF25044">
    <property type="entry name" value="DUF7789"/>
    <property type="match status" value="2"/>
</dbReference>
<evidence type="ECO:0000256" key="1">
    <source>
        <dbReference type="SAM" id="MobiDB-lite"/>
    </source>
</evidence>
<evidence type="ECO:0000313" key="6">
    <source>
        <dbReference type="Proteomes" id="UP000682733"/>
    </source>
</evidence>
<dbReference type="PANTHER" id="PTHR39299:SF1">
    <property type="entry name" value="TRANSMEMBRANE PROTEIN"/>
    <property type="match status" value="1"/>
</dbReference>
<feature type="non-terminal residue" evidence="5">
    <location>
        <position position="1"/>
    </location>
</feature>
<sequence>IITDALTIIRLTNESSEDDTTYGILLIVHSIFLTIFLITGILCQRLLDIIAFFLSAILLTTYVVIHFFKRRSVKDQYNIRLARLIFTIFFNACFIPLTMFVIRDYRRNEYAKRLFGAFQGARRPLQIYYSFACVIRISAMLTISTLILDMRGINKTLDTIILAIGIPLVLIWLGIAVLMVQLENIKLAIVFYLLSLFQPVHVGWQIYEAITEYKNLNPKPSPSPATSTSSMRPPLLQSTSNPQKTDLIPLLTVFSIILKRF</sequence>
<protein>
    <recommendedName>
        <fullName evidence="3">DUF7789 domain-containing protein</fullName>
    </recommendedName>
</protein>
<gene>
    <name evidence="4" type="ORF">OVA965_LOCUS37235</name>
    <name evidence="5" type="ORF">TMI583_LOCUS38302</name>
</gene>
<evidence type="ECO:0000259" key="3">
    <source>
        <dbReference type="Pfam" id="PF25044"/>
    </source>
</evidence>
<feature type="region of interest" description="Disordered" evidence="1">
    <location>
        <begin position="218"/>
        <end position="241"/>
    </location>
</feature>
<dbReference type="InterPro" id="IPR056691">
    <property type="entry name" value="DUF7789"/>
</dbReference>
<feature type="transmembrane region" description="Helical" evidence="2">
    <location>
        <begin position="187"/>
        <end position="207"/>
    </location>
</feature>
<feature type="domain" description="DUF7789" evidence="3">
    <location>
        <begin position="5"/>
        <end position="99"/>
    </location>
</feature>
<keyword evidence="2" id="KW-0812">Transmembrane</keyword>
<proteinExistence type="predicted"/>
<evidence type="ECO:0000313" key="4">
    <source>
        <dbReference type="EMBL" id="CAF1507819.1"/>
    </source>
</evidence>
<feature type="non-terminal residue" evidence="5">
    <location>
        <position position="261"/>
    </location>
</feature>
<feature type="compositionally biased region" description="Low complexity" evidence="1">
    <location>
        <begin position="224"/>
        <end position="234"/>
    </location>
</feature>
<reference evidence="5" key="1">
    <citation type="submission" date="2021-02" db="EMBL/GenBank/DDBJ databases">
        <authorList>
            <person name="Nowell W R."/>
        </authorList>
    </citation>
    <scope>NUCLEOTIDE SEQUENCE</scope>
</reference>
<feature type="transmembrane region" description="Helical" evidence="2">
    <location>
        <begin position="20"/>
        <end position="42"/>
    </location>
</feature>
<evidence type="ECO:0000313" key="5">
    <source>
        <dbReference type="EMBL" id="CAF4295937.1"/>
    </source>
</evidence>
<comment type="caution">
    <text evidence="5">The sequence shown here is derived from an EMBL/GenBank/DDBJ whole genome shotgun (WGS) entry which is preliminary data.</text>
</comment>
<feature type="transmembrane region" description="Helical" evidence="2">
    <location>
        <begin position="80"/>
        <end position="102"/>
    </location>
</feature>
<feature type="transmembrane region" description="Helical" evidence="2">
    <location>
        <begin position="160"/>
        <end position="180"/>
    </location>
</feature>
<dbReference type="Proteomes" id="UP000682733">
    <property type="component" value="Unassembled WGS sequence"/>
</dbReference>
<dbReference type="EMBL" id="CAJOBA010056882">
    <property type="protein sequence ID" value="CAF4295937.1"/>
    <property type="molecule type" value="Genomic_DNA"/>
</dbReference>